<comment type="caution">
    <text evidence="1">The sequence shown here is derived from an EMBL/GenBank/DDBJ whole genome shotgun (WGS) entry which is preliminary data.</text>
</comment>
<dbReference type="InterPro" id="IPR029058">
    <property type="entry name" value="AB_hydrolase_fold"/>
</dbReference>
<accession>A0A838XYM9</accession>
<evidence type="ECO:0000313" key="1">
    <source>
        <dbReference type="EMBL" id="MBA4611870.1"/>
    </source>
</evidence>
<dbReference type="RefSeq" id="WP_181760065.1">
    <property type="nucleotide sequence ID" value="NZ_BMCR01000008.1"/>
</dbReference>
<reference evidence="1 2" key="2">
    <citation type="submission" date="2020-08" db="EMBL/GenBank/DDBJ databases">
        <title>Stappia taiwanensis sp. nov., isolated from a coastal thermal spring.</title>
        <authorList>
            <person name="Kampfer P."/>
        </authorList>
    </citation>
    <scope>NUCLEOTIDE SEQUENCE [LARGE SCALE GENOMIC DNA]</scope>
    <source>
        <strain evidence="1 2">DSM 23284</strain>
    </source>
</reference>
<proteinExistence type="predicted"/>
<protein>
    <submittedName>
        <fullName evidence="1">Uncharacterized protein</fullName>
    </submittedName>
</protein>
<dbReference type="SUPFAM" id="SSF53474">
    <property type="entry name" value="alpha/beta-Hydrolases"/>
    <property type="match status" value="1"/>
</dbReference>
<keyword evidence="2" id="KW-1185">Reference proteome</keyword>
<dbReference type="EMBL" id="JACEON010000007">
    <property type="protein sequence ID" value="MBA4611870.1"/>
    <property type="molecule type" value="Genomic_DNA"/>
</dbReference>
<sequence length="350" mass="37707">MTGAEPERAPVHRAPATGLTWRFRPGRGSGVLAVVFSQARVPEGRFGLERLFARTRHDCLFLNCPDALWFLECDDQIDAAIEAAIAASQARRVVYHGASKGAHGALLTGLRRRDGAIHAFCPELRLGVPGSQSALYRPQGADPGPDLAALLTAAPTPHPVQVVFGLLDPIDAAGATALAGRQDANPMLHVLRLRSSHAAHDHLYSLNIIRKLITRYDRDLEAMCAERGLIAEDAPADVARFAEVASGLVLGNPDALGEALRDPYARHNPGYALCLATALIAAGRWEEAEARLAEAQALIDVDPVLSGLPKRWRKAVWQTRIDGRQRAGDGAGAECLQRMLMQRFPDGTAD</sequence>
<organism evidence="1 2">
    <name type="scientific">Stappia taiwanensis</name>
    <dbReference type="NCBI Taxonomy" id="992267"/>
    <lineage>
        <taxon>Bacteria</taxon>
        <taxon>Pseudomonadati</taxon>
        <taxon>Pseudomonadota</taxon>
        <taxon>Alphaproteobacteria</taxon>
        <taxon>Hyphomicrobiales</taxon>
        <taxon>Stappiaceae</taxon>
        <taxon>Stappia</taxon>
    </lineage>
</organism>
<gene>
    <name evidence="1" type="ORF">H1W37_09425</name>
</gene>
<dbReference type="Proteomes" id="UP000559404">
    <property type="component" value="Unassembled WGS sequence"/>
</dbReference>
<name>A0A838XYM9_9HYPH</name>
<evidence type="ECO:0000313" key="2">
    <source>
        <dbReference type="Proteomes" id="UP000559404"/>
    </source>
</evidence>
<dbReference type="AlphaFoldDB" id="A0A838XYM9"/>
<reference evidence="1 2" key="1">
    <citation type="submission" date="2020-07" db="EMBL/GenBank/DDBJ databases">
        <authorList>
            <person name="Li M."/>
        </authorList>
    </citation>
    <scope>NUCLEOTIDE SEQUENCE [LARGE SCALE GENOMIC DNA]</scope>
    <source>
        <strain evidence="1 2">DSM 23284</strain>
    </source>
</reference>